<keyword evidence="1 2" id="KW-0456">Lyase</keyword>
<dbReference type="InterPro" id="IPR013114">
    <property type="entry name" value="FabA_FabZ"/>
</dbReference>
<proteinExistence type="predicted"/>
<dbReference type="OrthoDB" id="272251at2"/>
<dbReference type="EMBL" id="SJPY01000002">
    <property type="protein sequence ID" value="TWU43838.1"/>
    <property type="molecule type" value="Genomic_DNA"/>
</dbReference>
<dbReference type="Gene3D" id="3.10.129.10">
    <property type="entry name" value="Hotdog Thioesterase"/>
    <property type="match status" value="1"/>
</dbReference>
<dbReference type="AlphaFoldDB" id="A0A5C6E4J9"/>
<organism evidence="2 3">
    <name type="scientific">Novipirellula aureliae</name>
    <dbReference type="NCBI Taxonomy" id="2527966"/>
    <lineage>
        <taxon>Bacteria</taxon>
        <taxon>Pseudomonadati</taxon>
        <taxon>Planctomycetota</taxon>
        <taxon>Planctomycetia</taxon>
        <taxon>Pirellulales</taxon>
        <taxon>Pirellulaceae</taxon>
        <taxon>Novipirellula</taxon>
    </lineage>
</organism>
<accession>A0A5C6E4J9</accession>
<dbReference type="PANTHER" id="PTHR30272:SF1">
    <property type="entry name" value="3-HYDROXYACYL-[ACYL-CARRIER-PROTEIN] DEHYDRATASE"/>
    <property type="match status" value="1"/>
</dbReference>
<dbReference type="Pfam" id="PF07977">
    <property type="entry name" value="FabA"/>
    <property type="match status" value="1"/>
</dbReference>
<dbReference type="Proteomes" id="UP000315471">
    <property type="component" value="Unassembled WGS sequence"/>
</dbReference>
<reference evidence="2 3" key="1">
    <citation type="submission" date="2019-02" db="EMBL/GenBank/DDBJ databases">
        <title>Deep-cultivation of Planctomycetes and their phenomic and genomic characterization uncovers novel biology.</title>
        <authorList>
            <person name="Wiegand S."/>
            <person name="Jogler M."/>
            <person name="Boedeker C."/>
            <person name="Pinto D."/>
            <person name="Vollmers J."/>
            <person name="Rivas-Marin E."/>
            <person name="Kohn T."/>
            <person name="Peeters S.H."/>
            <person name="Heuer A."/>
            <person name="Rast P."/>
            <person name="Oberbeckmann S."/>
            <person name="Bunk B."/>
            <person name="Jeske O."/>
            <person name="Meyerdierks A."/>
            <person name="Storesund J.E."/>
            <person name="Kallscheuer N."/>
            <person name="Luecker S."/>
            <person name="Lage O.M."/>
            <person name="Pohl T."/>
            <person name="Merkel B.J."/>
            <person name="Hornburger P."/>
            <person name="Mueller R.-W."/>
            <person name="Bruemmer F."/>
            <person name="Labrenz M."/>
            <person name="Spormann A.M."/>
            <person name="Op Den Camp H."/>
            <person name="Overmann J."/>
            <person name="Amann R."/>
            <person name="Jetten M.S.M."/>
            <person name="Mascher T."/>
            <person name="Medema M.H."/>
            <person name="Devos D.P."/>
            <person name="Kaster A.-K."/>
            <person name="Ovreas L."/>
            <person name="Rohde M."/>
            <person name="Galperin M.Y."/>
            <person name="Jogler C."/>
        </authorList>
    </citation>
    <scope>NUCLEOTIDE SEQUENCE [LARGE SCALE GENOMIC DNA]</scope>
    <source>
        <strain evidence="2 3">Q31b</strain>
    </source>
</reference>
<dbReference type="GO" id="GO:0019171">
    <property type="term" value="F:(3R)-hydroxyacyl-[acyl-carrier-protein] dehydratase activity"/>
    <property type="evidence" value="ECO:0007669"/>
    <property type="project" value="UniProtKB-EC"/>
</dbReference>
<gene>
    <name evidence="2" type="primary">fabZ_2</name>
    <name evidence="2" type="ORF">Q31b_13700</name>
</gene>
<evidence type="ECO:0000313" key="2">
    <source>
        <dbReference type="EMBL" id="TWU43838.1"/>
    </source>
</evidence>
<name>A0A5C6E4J9_9BACT</name>
<evidence type="ECO:0000256" key="1">
    <source>
        <dbReference type="ARBA" id="ARBA00023239"/>
    </source>
</evidence>
<keyword evidence="3" id="KW-1185">Reference proteome</keyword>
<dbReference type="CDD" id="cd01288">
    <property type="entry name" value="FabZ"/>
    <property type="match status" value="1"/>
</dbReference>
<dbReference type="RefSeq" id="WP_146598902.1">
    <property type="nucleotide sequence ID" value="NZ_SJPY01000002.1"/>
</dbReference>
<dbReference type="InterPro" id="IPR029069">
    <property type="entry name" value="HotDog_dom_sf"/>
</dbReference>
<sequence>MAKSEFIFDLDTLDFDNPIADIETIHKLIPQRYEMAQVTAILREDLDRLACAGYKEVTEDEFWVRGHMPGMPIMPGVIQLEAVAQLASYFAQAHDLLGAEMVGFGGLDEVRFRGIVNPGDRLILMIELKKTRRGRMIVASFQGVVDGKLVVDGVLRGIPIPIEMVQAQRSRGDEGGRKASST</sequence>
<protein>
    <submittedName>
        <fullName evidence="2">3-hydroxyacyl-[acyl-carrier-protein] dehydratase FabZ</fullName>
        <ecNumber evidence="2">4.2.1.59</ecNumber>
    </submittedName>
</protein>
<evidence type="ECO:0000313" key="3">
    <source>
        <dbReference type="Proteomes" id="UP000315471"/>
    </source>
</evidence>
<dbReference type="PANTHER" id="PTHR30272">
    <property type="entry name" value="3-HYDROXYACYL-[ACYL-CARRIER-PROTEIN] DEHYDRATASE"/>
    <property type="match status" value="1"/>
</dbReference>
<dbReference type="SUPFAM" id="SSF54637">
    <property type="entry name" value="Thioesterase/thiol ester dehydrase-isomerase"/>
    <property type="match status" value="1"/>
</dbReference>
<comment type="caution">
    <text evidence="2">The sequence shown here is derived from an EMBL/GenBank/DDBJ whole genome shotgun (WGS) entry which is preliminary data.</text>
</comment>
<dbReference type="EC" id="4.2.1.59" evidence="2"/>